<keyword evidence="3" id="KW-0175">Coiled coil</keyword>
<dbReference type="Pfam" id="PF02042">
    <property type="entry name" value="RWP-RK"/>
    <property type="match status" value="1"/>
</dbReference>
<evidence type="ECO:0000256" key="3">
    <source>
        <dbReference type="ARBA" id="ARBA00023054"/>
    </source>
</evidence>
<evidence type="ECO:0000313" key="7">
    <source>
        <dbReference type="EMBL" id="AQK95869.1"/>
    </source>
</evidence>
<dbReference type="OMA" id="HHGRHTM"/>
<comment type="function">
    <text evidence="1">Putative transcription factor.</text>
</comment>
<dbReference type="PANTHER" id="PTHR46373:SF2">
    <property type="entry name" value="RWP-RK DOMAIN-CONTAINING PROTEIN"/>
    <property type="match status" value="1"/>
</dbReference>
<dbReference type="eggNOG" id="ENOG502QSPQ">
    <property type="taxonomic scope" value="Eukaryota"/>
</dbReference>
<dbReference type="InterPro" id="IPR003035">
    <property type="entry name" value="RWP-RK_dom"/>
</dbReference>
<dbReference type="PANTHER" id="PTHR46373">
    <property type="entry name" value="PROTEIN RKD4"/>
    <property type="match status" value="1"/>
</dbReference>
<dbReference type="HOGENOM" id="CLU_058120_0_0_1"/>
<dbReference type="EMBL" id="CM000784">
    <property type="protein sequence ID" value="AQK95869.1"/>
    <property type="molecule type" value="Genomic_DNA"/>
</dbReference>
<organism evidence="7">
    <name type="scientific">Zea mays</name>
    <name type="common">Maize</name>
    <dbReference type="NCBI Taxonomy" id="4577"/>
    <lineage>
        <taxon>Eukaryota</taxon>
        <taxon>Viridiplantae</taxon>
        <taxon>Streptophyta</taxon>
        <taxon>Embryophyta</taxon>
        <taxon>Tracheophyta</taxon>
        <taxon>Spermatophyta</taxon>
        <taxon>Magnoliopsida</taxon>
        <taxon>Liliopsida</taxon>
        <taxon>Poales</taxon>
        <taxon>Poaceae</taxon>
        <taxon>PACMAD clade</taxon>
        <taxon>Panicoideae</taxon>
        <taxon>Andropogonodae</taxon>
        <taxon>Andropogoneae</taxon>
        <taxon>Tripsacinae</taxon>
        <taxon>Zea</taxon>
    </lineage>
</organism>
<protein>
    <submittedName>
        <fullName evidence="7">Protein RKD4</fullName>
    </submittedName>
</protein>
<dbReference type="InParanoid" id="K7VIS7"/>
<dbReference type="STRING" id="4577.K7VIS7"/>
<keyword evidence="6" id="KW-0539">Nucleus</keyword>
<dbReference type="PROSITE" id="PS51519">
    <property type="entry name" value="RWP_RK"/>
    <property type="match status" value="1"/>
</dbReference>
<dbReference type="GO" id="GO:0003677">
    <property type="term" value="F:DNA binding"/>
    <property type="evidence" value="ECO:0007669"/>
    <property type="project" value="UniProtKB-KW"/>
</dbReference>
<evidence type="ECO:0000256" key="6">
    <source>
        <dbReference type="ARBA" id="ARBA00023242"/>
    </source>
</evidence>
<evidence type="ECO:0000256" key="1">
    <source>
        <dbReference type="ARBA" id="ARBA00004049"/>
    </source>
</evidence>
<evidence type="ECO:0000256" key="2">
    <source>
        <dbReference type="ARBA" id="ARBA00023015"/>
    </source>
</evidence>
<evidence type="ECO:0000256" key="5">
    <source>
        <dbReference type="ARBA" id="ARBA00023163"/>
    </source>
</evidence>
<dbReference type="PaxDb" id="4577-AC207342.3_FGP001"/>
<reference evidence="7" key="1">
    <citation type="submission" date="2015-12" db="EMBL/GenBank/DDBJ databases">
        <title>Update maize B73 reference genome by single molecule sequencing technologies.</title>
        <authorList>
            <consortium name="Maize Genome Sequencing Project"/>
            <person name="Ware D."/>
        </authorList>
    </citation>
    <scope>NUCLEOTIDE SEQUENCE</scope>
    <source>
        <tissue evidence="7">Seedling</tissue>
    </source>
</reference>
<dbReference type="GO" id="GO:0003700">
    <property type="term" value="F:DNA-binding transcription factor activity"/>
    <property type="evidence" value="ECO:0007669"/>
    <property type="project" value="InterPro"/>
</dbReference>
<keyword evidence="4" id="KW-0238">DNA-binding</keyword>
<accession>K7VIS7</accession>
<dbReference type="InterPro" id="IPR044607">
    <property type="entry name" value="RKD-like"/>
</dbReference>
<keyword evidence="5" id="KW-0804">Transcription</keyword>
<dbReference type="AlphaFoldDB" id="K7VIS7"/>
<dbReference type="ExpressionAtlas" id="K7VIS7">
    <property type="expression patterns" value="baseline"/>
</dbReference>
<keyword evidence="2" id="KW-0805">Transcription regulation</keyword>
<gene>
    <name evidence="7" type="ORF">ZEAMMB73_Zm00001d011142</name>
</gene>
<name>K7VIS7_MAIZE</name>
<proteinExistence type="predicted"/>
<sequence length="394" mass="43488">MAMVPCGDDTDWCHVLDNFNLLLCSSSCSPNAMANRAEDCLPISAAPPGPGHHQSCCKNEVVLEASCDGAFAAADCLSSALTNLQREDDSFYLPMYSAPPAVGDEYFSDLLAPDADGIDEALLMPFSDIDLQVFDSDDEHRPPVDQMVNMIPPAVLHHPSTAGTQNGGAVHAHQKAMAVIDDSCFRRGASGVEMAVVRHHGEPRQGSSSVAPVPPPSLPGTRARRSDGRSARAGKTTKLDYIGFDELRKYFCMPITRAAREMNVGLTVLKKRCRELGVARWPHRKMKSLKSLMANVQEMGNVMSSVAVQQELAALETYCTLMEDNPWIELTDRTKKLRQACFKERYKRRRAAEVNVMDMDRIYCFGQHHHQQLLPPTTSSSDDRHGQCSRSFGY</sequence>
<evidence type="ECO:0000256" key="4">
    <source>
        <dbReference type="ARBA" id="ARBA00023125"/>
    </source>
</evidence>